<keyword evidence="2" id="KW-0812">Transmembrane</keyword>
<keyword evidence="2" id="KW-1133">Transmembrane helix</keyword>
<dbReference type="PANTHER" id="PTHR43317:SF1">
    <property type="entry name" value="THERMOSPERMINE SYNTHASE ACAULIS5"/>
    <property type="match status" value="1"/>
</dbReference>
<dbReference type="AlphaFoldDB" id="A0A841HRF3"/>
<dbReference type="SUPFAM" id="SSF53335">
    <property type="entry name" value="S-adenosyl-L-methionine-dependent methyltransferases"/>
    <property type="match status" value="1"/>
</dbReference>
<feature type="transmembrane region" description="Helical" evidence="2">
    <location>
        <begin position="360"/>
        <end position="380"/>
    </location>
</feature>
<proteinExistence type="predicted"/>
<keyword evidence="4" id="KW-1185">Reference proteome</keyword>
<feature type="transmembrane region" description="Helical" evidence="2">
    <location>
        <begin position="305"/>
        <end position="324"/>
    </location>
</feature>
<dbReference type="Gene3D" id="3.40.50.150">
    <property type="entry name" value="Vaccinia Virus protein VP39"/>
    <property type="match status" value="1"/>
</dbReference>
<dbReference type="InterPro" id="IPR036259">
    <property type="entry name" value="MFS_trans_sf"/>
</dbReference>
<dbReference type="PANTHER" id="PTHR43317">
    <property type="entry name" value="THERMOSPERMINE SYNTHASE ACAULIS5"/>
    <property type="match status" value="1"/>
</dbReference>
<gene>
    <name evidence="3" type="ORF">HNQ60_004114</name>
</gene>
<evidence type="ECO:0000256" key="1">
    <source>
        <dbReference type="ARBA" id="ARBA00023115"/>
    </source>
</evidence>
<feature type="transmembrane region" description="Helical" evidence="2">
    <location>
        <begin position="165"/>
        <end position="189"/>
    </location>
</feature>
<dbReference type="GO" id="GO:0006596">
    <property type="term" value="P:polyamine biosynthetic process"/>
    <property type="evidence" value="ECO:0007669"/>
    <property type="project" value="UniProtKB-KW"/>
</dbReference>
<keyword evidence="2" id="KW-0472">Membrane</keyword>
<accession>A0A841HRF3</accession>
<feature type="transmembrane region" description="Helical" evidence="2">
    <location>
        <begin position="55"/>
        <end position="77"/>
    </location>
</feature>
<keyword evidence="1" id="KW-0620">Polyamine biosynthesis</keyword>
<sequence>MRSQNTSDISQPSSPDFSRGRVVVPALLLFASGVAALVYQLLWIKQLSLVVGADIHAITIAISAFFAGLAGGGLIFGRRADRTARPLRLYAALETVIAVLAVVATFLLAHLAGAFARLEVTVGPLAWLLPFALVGSPALLMGGTVPVLVRAIAPVDSQLARVGGVLYAANTAGAIVGTLFTVFAFIPAFGIRGSAVAAAMLNVAAAAGALWLAHREKAHSPAPANPVSRASLLNLPHARLALVLYSISGGIALGYEVIWSQVIVQWTSTRSFAFAIVLATYLVGLSVGSWIYARRAARITDLWSTFGLLIALAGVSALLAVAMLGDWLQPLQVGAATLAFKLTGAEPIAMAARFFLASTWIVLIPTMLLGAAFPVALKLIASADYAGHDTGVIISFNTIGGIVGTALTGFVLIPGLGLERSLALMAIGACIIGAIAVLQSRASPQLRWGTFACGIVALIVAASISPQHLASLLAKARNGELVFFEPGAGGTVAVVMQKNGDNAFRRLYVDGVSNSGDSMTSLRYMRLQALLPLIIHRGEPKSALVIGLGTGITSGSLLSYPTLDTRVVAELLPGIVHAAPLFEGNFDVTNDDRVEIRVRDGRRELLQSEQRYDLITLEPPPPSAAGVVNLYSTDFYRIAARRLNEHGLVAQWLPLPTQTDADTRSLVRSFLDVFPHASVWTTELHEMLLIGSLSPLELDARRIARRFDQPQVRAALSEVGISSPQALVSTWIMNRDGLERYAANARPVTDDDPRIEYGPWVLPDDFAKVLPPLLELRSDPPLMNADRVFVAETLAQRERLLRFYAAGLHAYRGERDLWSRTLRSVIEEEPGNPYYRWIGGR</sequence>
<dbReference type="InterPro" id="IPR029063">
    <property type="entry name" value="SAM-dependent_MTases_sf"/>
</dbReference>
<protein>
    <submittedName>
        <fullName evidence="3">Putative membrane-bound spermidine synthase</fullName>
    </submittedName>
</protein>
<dbReference type="Proteomes" id="UP000588068">
    <property type="component" value="Unassembled WGS sequence"/>
</dbReference>
<feature type="transmembrane region" description="Helical" evidence="2">
    <location>
        <begin position="238"/>
        <end position="259"/>
    </location>
</feature>
<dbReference type="EMBL" id="JACHHZ010000005">
    <property type="protein sequence ID" value="MBB6095224.1"/>
    <property type="molecule type" value="Genomic_DNA"/>
</dbReference>
<dbReference type="Gene3D" id="1.20.1250.20">
    <property type="entry name" value="MFS general substrate transporter like domains"/>
    <property type="match status" value="1"/>
</dbReference>
<feature type="transmembrane region" description="Helical" evidence="2">
    <location>
        <begin position="21"/>
        <end position="43"/>
    </location>
</feature>
<name>A0A841HRF3_9GAMM</name>
<evidence type="ECO:0000313" key="4">
    <source>
        <dbReference type="Proteomes" id="UP000588068"/>
    </source>
</evidence>
<dbReference type="RefSeq" id="WP_221304336.1">
    <property type="nucleotide sequence ID" value="NZ_JACHHZ010000005.1"/>
</dbReference>
<feature type="transmembrane region" description="Helical" evidence="2">
    <location>
        <begin position="422"/>
        <end position="439"/>
    </location>
</feature>
<feature type="transmembrane region" description="Helical" evidence="2">
    <location>
        <begin position="89"/>
        <end position="115"/>
    </location>
</feature>
<feature type="transmembrane region" description="Helical" evidence="2">
    <location>
        <begin position="392"/>
        <end position="416"/>
    </location>
</feature>
<organism evidence="3 4">
    <name type="scientific">Povalibacter uvarum</name>
    <dbReference type="NCBI Taxonomy" id="732238"/>
    <lineage>
        <taxon>Bacteria</taxon>
        <taxon>Pseudomonadati</taxon>
        <taxon>Pseudomonadota</taxon>
        <taxon>Gammaproteobacteria</taxon>
        <taxon>Steroidobacterales</taxon>
        <taxon>Steroidobacteraceae</taxon>
        <taxon>Povalibacter</taxon>
    </lineage>
</organism>
<feature type="transmembrane region" description="Helical" evidence="2">
    <location>
        <begin position="195"/>
        <end position="213"/>
    </location>
</feature>
<comment type="caution">
    <text evidence="3">The sequence shown here is derived from an EMBL/GenBank/DDBJ whole genome shotgun (WGS) entry which is preliminary data.</text>
</comment>
<dbReference type="SUPFAM" id="SSF103473">
    <property type="entry name" value="MFS general substrate transporter"/>
    <property type="match status" value="1"/>
</dbReference>
<dbReference type="NCBIfam" id="NF037959">
    <property type="entry name" value="MFS_SpdSyn"/>
    <property type="match status" value="2"/>
</dbReference>
<dbReference type="Pfam" id="PF01564">
    <property type="entry name" value="Spermine_synth"/>
    <property type="match status" value="1"/>
</dbReference>
<evidence type="ECO:0000313" key="3">
    <source>
        <dbReference type="EMBL" id="MBB6095224.1"/>
    </source>
</evidence>
<feature type="transmembrane region" description="Helical" evidence="2">
    <location>
        <begin position="271"/>
        <end position="293"/>
    </location>
</feature>
<feature type="transmembrane region" description="Helical" evidence="2">
    <location>
        <begin position="446"/>
        <end position="464"/>
    </location>
</feature>
<reference evidence="3 4" key="1">
    <citation type="submission" date="2020-08" db="EMBL/GenBank/DDBJ databases">
        <title>Genomic Encyclopedia of Type Strains, Phase IV (KMG-IV): sequencing the most valuable type-strain genomes for metagenomic binning, comparative biology and taxonomic classification.</title>
        <authorList>
            <person name="Goeker M."/>
        </authorList>
    </citation>
    <scope>NUCLEOTIDE SEQUENCE [LARGE SCALE GENOMIC DNA]</scope>
    <source>
        <strain evidence="3 4">DSM 26723</strain>
    </source>
</reference>
<evidence type="ECO:0000256" key="2">
    <source>
        <dbReference type="SAM" id="Phobius"/>
    </source>
</evidence>
<feature type="transmembrane region" description="Helical" evidence="2">
    <location>
        <begin position="127"/>
        <end position="153"/>
    </location>
</feature>